<dbReference type="GO" id="GO:0006730">
    <property type="term" value="P:one-carbon metabolic process"/>
    <property type="evidence" value="ECO:0007669"/>
    <property type="project" value="UniProtKB-KW"/>
</dbReference>
<dbReference type="Gene3D" id="3.90.190.20">
    <property type="entry name" value="Mur ligase, C-terminal domain"/>
    <property type="match status" value="1"/>
</dbReference>
<dbReference type="PANTHER" id="PTHR11136:SF5">
    <property type="entry name" value="FOLYLPOLYGLUTAMATE SYNTHASE, MITOCHONDRIAL"/>
    <property type="match status" value="1"/>
</dbReference>
<dbReference type="GO" id="GO:0004326">
    <property type="term" value="F:tetrahydrofolylpolyglutamate synthase activity"/>
    <property type="evidence" value="ECO:0007669"/>
    <property type="project" value="UniProtKB-EC"/>
</dbReference>
<evidence type="ECO:0000256" key="6">
    <source>
        <dbReference type="ARBA" id="ARBA00022723"/>
    </source>
</evidence>
<dbReference type="PANTHER" id="PTHR11136">
    <property type="entry name" value="FOLYLPOLYGLUTAMATE SYNTHASE-RELATED"/>
    <property type="match status" value="1"/>
</dbReference>
<dbReference type="InterPro" id="IPR036615">
    <property type="entry name" value="Mur_ligase_C_dom_sf"/>
</dbReference>
<dbReference type="EC" id="6.3.2.17" evidence="3"/>
<evidence type="ECO:0000256" key="9">
    <source>
        <dbReference type="ARBA" id="ARBA00022842"/>
    </source>
</evidence>
<evidence type="ECO:0000256" key="10">
    <source>
        <dbReference type="ARBA" id="ARBA00030592"/>
    </source>
</evidence>
<evidence type="ECO:0000313" key="16">
    <source>
        <dbReference type="RefSeq" id="XP_032814476.1"/>
    </source>
</evidence>
<keyword evidence="4" id="KW-0554">One-carbon metabolism</keyword>
<evidence type="ECO:0000256" key="12">
    <source>
        <dbReference type="ARBA" id="ARBA00047493"/>
    </source>
</evidence>
<dbReference type="SUPFAM" id="SSF53623">
    <property type="entry name" value="MurD-like peptide ligases, catalytic domain"/>
    <property type="match status" value="1"/>
</dbReference>
<dbReference type="Proteomes" id="UP001318040">
    <property type="component" value="Chromosome 22"/>
</dbReference>
<keyword evidence="8" id="KW-0067">ATP-binding</keyword>
<dbReference type="GO" id="GO:0005524">
    <property type="term" value="F:ATP binding"/>
    <property type="evidence" value="ECO:0007669"/>
    <property type="project" value="UniProtKB-KW"/>
</dbReference>
<keyword evidence="5" id="KW-0436">Ligase</keyword>
<evidence type="ECO:0000256" key="11">
    <source>
        <dbReference type="ARBA" id="ARBA00030876"/>
    </source>
</evidence>
<accession>A0AAJ7WY88</accession>
<name>A0AAJ7WY88_PETMA</name>
<feature type="compositionally biased region" description="Low complexity" evidence="14">
    <location>
        <begin position="612"/>
        <end position="626"/>
    </location>
</feature>
<sequence length="680" mass="75246">MSAVSRVGRALAATPARALGTSSSSSSSSHWDANRDRDPNRTWDRWCRAARESRQDRNQNRTRTSSQCQRPIWVGQRDRGDSNFASAFRSDRDVDPDRQPNLDRNRELDVAPSALSMEYEARARTEAIKVLNRLQTNAQTLEQTRRDHGRQASNQLPLVERYLQRCQINVGDLDRLNVIHVSGTKGKGSTCAFTERILHKLGFKTGLYTSPHLVQVRERIRINGQPISEQLYTKYFWEIYNRLNETMARPAHLILDSGNPMPAYFRFLTIMAFHVFLQEKVDLAVVEVGIGGAFDCTNIVRKPTVCGVASLGMDHMSILGNTIEKIAWQKAGIFKRGVPAFTVEQPPSAMTILQERARELDCPLQVCPPLSAYADDAGHPDLGLAGEHQRLNATLALQLSRAWLRRYPGPGLRAPPAPATTLDDGSERAHEETKANGNTHYDAHDSGSSLPTADPFPLSPAMLQGLKETEWPGRSQILRRGPVTFYLDGAHTVQSVEACIKWFQKSVLEEEGTTRDPVVRVLLFNMTGDRDSAAILGLLQACQFDCAVFCPNITNISPDSSDQVNYTVTPERVMAQCAANQTAWDQLCRTRATPSRAAAFWAPEPGASRHGAAAPAPRPLSRATSRNPAIPSSAVFPCISEALRWIGSELEPELRRVQVLITGSLHLVGGALKCLEFGLS</sequence>
<keyword evidence="13" id="KW-0175">Coiled coil</keyword>
<feature type="region of interest" description="Disordered" evidence="14">
    <location>
        <begin position="410"/>
        <end position="452"/>
    </location>
</feature>
<feature type="compositionally biased region" description="Basic and acidic residues" evidence="14">
    <location>
        <begin position="425"/>
        <end position="434"/>
    </location>
</feature>
<keyword evidence="15" id="KW-1185">Reference proteome</keyword>
<comment type="pathway">
    <text evidence="1">Cofactor biosynthesis; tetrahydrofolylpolyglutamate biosynthesis.</text>
</comment>
<dbReference type="AlphaFoldDB" id="A0AAJ7WY88"/>
<dbReference type="InterPro" id="IPR018109">
    <property type="entry name" value="Folylpolyglutamate_synth_CS"/>
</dbReference>
<feature type="coiled-coil region" evidence="13">
    <location>
        <begin position="124"/>
        <end position="151"/>
    </location>
</feature>
<evidence type="ECO:0000313" key="15">
    <source>
        <dbReference type="Proteomes" id="UP001318040"/>
    </source>
</evidence>
<evidence type="ECO:0000256" key="14">
    <source>
        <dbReference type="SAM" id="MobiDB-lite"/>
    </source>
</evidence>
<dbReference type="RefSeq" id="XP_032814476.1">
    <property type="nucleotide sequence ID" value="XM_032958585.1"/>
</dbReference>
<evidence type="ECO:0000256" key="3">
    <source>
        <dbReference type="ARBA" id="ARBA00013025"/>
    </source>
</evidence>
<dbReference type="NCBIfam" id="TIGR01499">
    <property type="entry name" value="folC"/>
    <property type="match status" value="1"/>
</dbReference>
<feature type="compositionally biased region" description="Basic and acidic residues" evidence="14">
    <location>
        <begin position="89"/>
        <end position="105"/>
    </location>
</feature>
<evidence type="ECO:0000256" key="13">
    <source>
        <dbReference type="SAM" id="Coils"/>
    </source>
</evidence>
<dbReference type="FunFam" id="3.40.1190.10:FF:000008">
    <property type="entry name" value="Folylpolyglutamate synthase"/>
    <property type="match status" value="1"/>
</dbReference>
<evidence type="ECO:0000256" key="1">
    <source>
        <dbReference type="ARBA" id="ARBA00005150"/>
    </source>
</evidence>
<dbReference type="GO" id="GO:0046872">
    <property type="term" value="F:metal ion binding"/>
    <property type="evidence" value="ECO:0007669"/>
    <property type="project" value="UniProtKB-KW"/>
</dbReference>
<dbReference type="InterPro" id="IPR001645">
    <property type="entry name" value="Folylpolyglutamate_synth"/>
</dbReference>
<feature type="region of interest" description="Disordered" evidence="14">
    <location>
        <begin position="605"/>
        <end position="626"/>
    </location>
</feature>
<evidence type="ECO:0000256" key="4">
    <source>
        <dbReference type="ARBA" id="ARBA00022563"/>
    </source>
</evidence>
<dbReference type="KEGG" id="pmrn:116944825"/>
<gene>
    <name evidence="16" type="primary">FPGS</name>
</gene>
<evidence type="ECO:0000256" key="5">
    <source>
        <dbReference type="ARBA" id="ARBA00022598"/>
    </source>
</evidence>
<proteinExistence type="inferred from homology"/>
<dbReference type="CTD" id="2356"/>
<reference evidence="16" key="1">
    <citation type="submission" date="2025-08" db="UniProtKB">
        <authorList>
            <consortium name="RefSeq"/>
        </authorList>
    </citation>
    <scope>IDENTIFICATION</scope>
    <source>
        <tissue evidence="16">Sperm</tissue>
    </source>
</reference>
<dbReference type="PROSITE" id="PS01012">
    <property type="entry name" value="FOLYLPOLYGLU_SYNT_2"/>
    <property type="match status" value="1"/>
</dbReference>
<dbReference type="GO" id="GO:0005829">
    <property type="term" value="C:cytosol"/>
    <property type="evidence" value="ECO:0007669"/>
    <property type="project" value="TreeGrafter"/>
</dbReference>
<feature type="region of interest" description="Disordered" evidence="14">
    <location>
        <begin position="52"/>
        <end position="105"/>
    </location>
</feature>
<evidence type="ECO:0000256" key="8">
    <source>
        <dbReference type="ARBA" id="ARBA00022840"/>
    </source>
</evidence>
<dbReference type="SUPFAM" id="SSF53244">
    <property type="entry name" value="MurD-like peptide ligases, peptide-binding domain"/>
    <property type="match status" value="1"/>
</dbReference>
<keyword evidence="7" id="KW-0547">Nucleotide-binding</keyword>
<feature type="region of interest" description="Disordered" evidence="14">
    <location>
        <begin position="1"/>
        <end position="39"/>
    </location>
</feature>
<keyword evidence="6" id="KW-0479">Metal-binding</keyword>
<comment type="similarity">
    <text evidence="2">Belongs to the folylpolyglutamate synthase family.</text>
</comment>
<dbReference type="InterPro" id="IPR036565">
    <property type="entry name" value="Mur-like_cat_sf"/>
</dbReference>
<dbReference type="PROSITE" id="PS01011">
    <property type="entry name" value="FOLYLPOLYGLU_SYNT_1"/>
    <property type="match status" value="1"/>
</dbReference>
<evidence type="ECO:0000256" key="2">
    <source>
        <dbReference type="ARBA" id="ARBA00008276"/>
    </source>
</evidence>
<protein>
    <recommendedName>
        <fullName evidence="3">tetrahydrofolate synthase</fullName>
        <ecNumber evidence="3">6.3.2.17</ecNumber>
    </recommendedName>
    <alternativeName>
        <fullName evidence="11">Folylpoly-gamma-glutamate synthetase</fullName>
    </alternativeName>
    <alternativeName>
        <fullName evidence="10">Tetrahydrofolylpolyglutamate synthase</fullName>
    </alternativeName>
</protein>
<dbReference type="GO" id="GO:0005739">
    <property type="term" value="C:mitochondrion"/>
    <property type="evidence" value="ECO:0007669"/>
    <property type="project" value="TreeGrafter"/>
</dbReference>
<evidence type="ECO:0000256" key="7">
    <source>
        <dbReference type="ARBA" id="ARBA00022741"/>
    </source>
</evidence>
<comment type="catalytic activity">
    <reaction evidence="12">
        <text>(6S)-5,6,7,8-tetrahydrofolyl-(gamma-L-Glu)(n) + L-glutamate + ATP = (6S)-5,6,7,8-tetrahydrofolyl-(gamma-L-Glu)(n+1) + ADP + phosphate + H(+)</text>
        <dbReference type="Rhea" id="RHEA:10580"/>
        <dbReference type="Rhea" id="RHEA-COMP:14738"/>
        <dbReference type="Rhea" id="RHEA-COMP:14740"/>
        <dbReference type="ChEBI" id="CHEBI:15378"/>
        <dbReference type="ChEBI" id="CHEBI:29985"/>
        <dbReference type="ChEBI" id="CHEBI:30616"/>
        <dbReference type="ChEBI" id="CHEBI:43474"/>
        <dbReference type="ChEBI" id="CHEBI:141005"/>
        <dbReference type="ChEBI" id="CHEBI:456216"/>
        <dbReference type="EC" id="6.3.2.17"/>
    </reaction>
</comment>
<dbReference type="Gene3D" id="3.40.1190.10">
    <property type="entry name" value="Mur-like, catalytic domain"/>
    <property type="match status" value="1"/>
</dbReference>
<organism evidence="15 16">
    <name type="scientific">Petromyzon marinus</name>
    <name type="common">Sea lamprey</name>
    <dbReference type="NCBI Taxonomy" id="7757"/>
    <lineage>
        <taxon>Eukaryota</taxon>
        <taxon>Metazoa</taxon>
        <taxon>Chordata</taxon>
        <taxon>Craniata</taxon>
        <taxon>Vertebrata</taxon>
        <taxon>Cyclostomata</taxon>
        <taxon>Hyperoartia</taxon>
        <taxon>Petromyzontiformes</taxon>
        <taxon>Petromyzontidae</taxon>
        <taxon>Petromyzon</taxon>
    </lineage>
</organism>
<keyword evidence="9" id="KW-0460">Magnesium</keyword>